<name>A0A6G1F8N3_9ORYZ</name>
<accession>A0A6G1F8N3</accession>
<reference evidence="1 2" key="1">
    <citation type="submission" date="2019-11" db="EMBL/GenBank/DDBJ databases">
        <title>Whole genome sequence of Oryza granulata.</title>
        <authorList>
            <person name="Li W."/>
        </authorList>
    </citation>
    <scope>NUCLEOTIDE SEQUENCE [LARGE SCALE GENOMIC DNA]</scope>
    <source>
        <strain evidence="2">cv. Menghai</strain>
        <tissue evidence="1">Leaf</tissue>
    </source>
</reference>
<gene>
    <name evidence="1" type="ORF">E2562_017074</name>
</gene>
<protein>
    <submittedName>
        <fullName evidence="1">Uncharacterized protein</fullName>
    </submittedName>
</protein>
<organism evidence="1 2">
    <name type="scientific">Oryza meyeriana var. granulata</name>
    <dbReference type="NCBI Taxonomy" id="110450"/>
    <lineage>
        <taxon>Eukaryota</taxon>
        <taxon>Viridiplantae</taxon>
        <taxon>Streptophyta</taxon>
        <taxon>Embryophyta</taxon>
        <taxon>Tracheophyta</taxon>
        <taxon>Spermatophyta</taxon>
        <taxon>Magnoliopsida</taxon>
        <taxon>Liliopsida</taxon>
        <taxon>Poales</taxon>
        <taxon>Poaceae</taxon>
        <taxon>BOP clade</taxon>
        <taxon>Oryzoideae</taxon>
        <taxon>Oryzeae</taxon>
        <taxon>Oryzinae</taxon>
        <taxon>Oryza</taxon>
        <taxon>Oryza meyeriana</taxon>
    </lineage>
</organism>
<keyword evidence="2" id="KW-1185">Reference proteome</keyword>
<evidence type="ECO:0000313" key="2">
    <source>
        <dbReference type="Proteomes" id="UP000479710"/>
    </source>
</evidence>
<dbReference type="EMBL" id="SPHZ02000001">
    <property type="protein sequence ID" value="KAF0933287.1"/>
    <property type="molecule type" value="Genomic_DNA"/>
</dbReference>
<proteinExistence type="predicted"/>
<dbReference type="AlphaFoldDB" id="A0A6G1F8N3"/>
<dbReference type="Proteomes" id="UP000479710">
    <property type="component" value="Unassembled WGS sequence"/>
</dbReference>
<evidence type="ECO:0000313" key="1">
    <source>
        <dbReference type="EMBL" id="KAF0933287.1"/>
    </source>
</evidence>
<comment type="caution">
    <text evidence="1">The sequence shown here is derived from an EMBL/GenBank/DDBJ whole genome shotgun (WGS) entry which is preliminary data.</text>
</comment>
<sequence length="150" mass="16242">MPKRVADEIAALPEPRGPLRRPCADLSRRVCLLAPLLDHLPAAATAIPKRVADEIAALPEPRGPLRRPCADLSRRVRLLAPLLDHLPAAAAASSALLADALGAAQDRLRKTRDSSKREKELEGDEERVPLCLRKSRGTRGKIVISSAFTI</sequence>